<keyword evidence="14" id="KW-0175">Coiled coil</keyword>
<feature type="domain" description="Tyrosine-protein kinase G-rich" evidence="18">
    <location>
        <begin position="368"/>
        <end position="449"/>
    </location>
</feature>
<keyword evidence="9" id="KW-0067">ATP-binding</keyword>
<feature type="transmembrane region" description="Helical" evidence="15">
    <location>
        <begin position="426"/>
        <end position="446"/>
    </location>
</feature>
<evidence type="ECO:0000313" key="21">
    <source>
        <dbReference type="Proteomes" id="UP000281904"/>
    </source>
</evidence>
<dbReference type="EMBL" id="LR134493">
    <property type="protein sequence ID" value="VEI69059.1"/>
    <property type="molecule type" value="Genomic_DNA"/>
</dbReference>
<keyword evidence="12" id="KW-0829">Tyrosine-protein kinase</keyword>
<dbReference type="RefSeq" id="WP_126532131.1">
    <property type="nucleotide sequence ID" value="NZ_JADULK010000002.1"/>
</dbReference>
<evidence type="ECO:0000256" key="10">
    <source>
        <dbReference type="ARBA" id="ARBA00022989"/>
    </source>
</evidence>
<keyword evidence="22" id="KW-1185">Reference proteome</keyword>
<dbReference type="GO" id="GO:0005524">
    <property type="term" value="F:ATP binding"/>
    <property type="evidence" value="ECO:0007669"/>
    <property type="project" value="UniProtKB-KW"/>
</dbReference>
<evidence type="ECO:0000256" key="15">
    <source>
        <dbReference type="SAM" id="Phobius"/>
    </source>
</evidence>
<keyword evidence="11 15" id="KW-0472">Membrane</keyword>
<keyword evidence="5 20" id="KW-0808">Transferase</keyword>
<dbReference type="InterPro" id="IPR005702">
    <property type="entry name" value="Wzc-like_C"/>
</dbReference>
<evidence type="ECO:0000256" key="11">
    <source>
        <dbReference type="ARBA" id="ARBA00023136"/>
    </source>
</evidence>
<protein>
    <submittedName>
        <fullName evidence="19">Polysaccharide biosynthesis tyrosine autokinase</fullName>
        <ecNumber evidence="19">2.7.10.2</ecNumber>
    </submittedName>
    <submittedName>
        <fullName evidence="20">Tyrosine-protein kinase wzc</fullName>
        <ecNumber evidence="20">2.7.10.-</ecNumber>
    </submittedName>
</protein>
<reference evidence="19 22" key="2">
    <citation type="submission" date="2020-11" db="EMBL/GenBank/DDBJ databases">
        <title>Enhanced detection system for hospital associated transmission using whole genome sequencing surveillance.</title>
        <authorList>
            <person name="Harrison L.H."/>
            <person name="Van Tyne D."/>
            <person name="Marsh J.W."/>
            <person name="Griffith M.P."/>
            <person name="Snyder D.J."/>
            <person name="Cooper V.S."/>
            <person name="Mustapha M."/>
        </authorList>
    </citation>
    <scope>NUCLEOTIDE SEQUENCE [LARGE SCALE GENOMIC DNA]</scope>
    <source>
        <strain evidence="19 22">SER00230</strain>
    </source>
</reference>
<accession>A0A3S4XAC6</accession>
<evidence type="ECO:0000256" key="14">
    <source>
        <dbReference type="SAM" id="Coils"/>
    </source>
</evidence>
<dbReference type="Pfam" id="PF13614">
    <property type="entry name" value="AAA_31"/>
    <property type="match status" value="1"/>
</dbReference>
<evidence type="ECO:0000313" key="20">
    <source>
        <dbReference type="EMBL" id="VEI69059.1"/>
    </source>
</evidence>
<sequence>MIKNSVQPATAAAREETLEWERLLGSLWDSRWRLALATALAALLGGLYALLATPVYEATAMAQVEQPTSGASLLRQSLDNAGEQFSATQDEVALVNSRYVLGKTVDSQGLTVRVSAETFPLVGKGIARLLGKPLPQLAIAELAVPADMQGEPLTLSVREDQRFTLSLDGRTLLRGRAGETLQDGAWRLRVTTLSAEPGATFSVVKLARQQAIDDLRRTLSIALAGKESGIMTFKLESEDPQRAKRVLQNITENYLQQNIDRKTEEAQRMLAFLARQLPQIRASLNQAENRLNQFRRQNDSVDLSLEAKSVLDTQVQLEAQLNELTFRESEISKLYTRAHPAYRALLEKRATLEQEKARLGKQVQNLPKTQQEVLRLTRDVQVDQQVYMQLLNKQQELNISKAGTVGNIRIIDAAETAIKPIKPQKMLIVILALLGGATITAAIILLRSAFHRGIGDTAALEKCGINVYATVPLSLWQSKRNRSQQLLLTRAGGERLPILAQEQPEDLAVEAFRSLRTSLHFAMTEASNNILMVSGASPASGKSFASINLAAVLAQAGQRVLLIDGDMRKGFLHRWLSNDAQRGLSDILVGQLEPSLSVRTTAIANLDFVPRGQVPPNPSELLMHPRFTDFLRWAGQRYDMVLIDTPPILAVTDAAIIGHHAGTSLMVVRFAANSIKQVETSLRRFEQNGVVVKGVILNGVVQKAVTDVGYYNFAYPSHREEGEAASGT</sequence>
<evidence type="ECO:0000259" key="17">
    <source>
        <dbReference type="Pfam" id="PF13614"/>
    </source>
</evidence>
<dbReference type="FunFam" id="3.40.50.300:FF:000527">
    <property type="entry name" value="Tyrosine-protein kinase etk"/>
    <property type="match status" value="1"/>
</dbReference>
<dbReference type="EMBL" id="JADULK010000002">
    <property type="protein sequence ID" value="MBH1928864.1"/>
    <property type="molecule type" value="Genomic_DNA"/>
</dbReference>
<dbReference type="GO" id="GO:0042802">
    <property type="term" value="F:identical protein binding"/>
    <property type="evidence" value="ECO:0007669"/>
    <property type="project" value="UniProtKB-ARBA"/>
</dbReference>
<comment type="catalytic activity">
    <reaction evidence="13">
        <text>L-tyrosyl-[protein] + ATP = O-phospho-L-tyrosyl-[protein] + ADP + H(+)</text>
        <dbReference type="Rhea" id="RHEA:10596"/>
        <dbReference type="Rhea" id="RHEA-COMP:10136"/>
        <dbReference type="Rhea" id="RHEA-COMP:20101"/>
        <dbReference type="ChEBI" id="CHEBI:15378"/>
        <dbReference type="ChEBI" id="CHEBI:30616"/>
        <dbReference type="ChEBI" id="CHEBI:46858"/>
        <dbReference type="ChEBI" id="CHEBI:61978"/>
        <dbReference type="ChEBI" id="CHEBI:456216"/>
    </reaction>
</comment>
<feature type="transmembrane region" description="Helical" evidence="15">
    <location>
        <begin position="32"/>
        <end position="51"/>
    </location>
</feature>
<dbReference type="Proteomes" id="UP000281904">
    <property type="component" value="Chromosome"/>
</dbReference>
<evidence type="ECO:0000256" key="5">
    <source>
        <dbReference type="ARBA" id="ARBA00022679"/>
    </source>
</evidence>
<evidence type="ECO:0000256" key="1">
    <source>
        <dbReference type="ARBA" id="ARBA00004429"/>
    </source>
</evidence>
<evidence type="ECO:0000256" key="7">
    <source>
        <dbReference type="ARBA" id="ARBA00022741"/>
    </source>
</evidence>
<dbReference type="InterPro" id="IPR003856">
    <property type="entry name" value="LPS_length_determ_N"/>
</dbReference>
<keyword evidence="6 15" id="KW-0812">Transmembrane</keyword>
<name>A0A3S4XAC6_SERRU</name>
<dbReference type="PANTHER" id="PTHR32309">
    <property type="entry name" value="TYROSINE-PROTEIN KINASE"/>
    <property type="match status" value="1"/>
</dbReference>
<feature type="domain" description="Polysaccharide chain length determinant N-terminal" evidence="16">
    <location>
        <begin position="21"/>
        <end position="106"/>
    </location>
</feature>
<dbReference type="Proteomes" id="UP000624159">
    <property type="component" value="Unassembled WGS sequence"/>
</dbReference>
<dbReference type="AlphaFoldDB" id="A0A3S4XAC6"/>
<gene>
    <name evidence="20" type="primary">wzc_1</name>
    <name evidence="19" type="ORF">I5U13_04175</name>
    <name evidence="20" type="ORF">NCTC10036_03519</name>
</gene>
<dbReference type="GO" id="GO:0005886">
    <property type="term" value="C:plasma membrane"/>
    <property type="evidence" value="ECO:0007669"/>
    <property type="project" value="UniProtKB-SubCell"/>
</dbReference>
<dbReference type="CDD" id="cd05387">
    <property type="entry name" value="BY-kinase"/>
    <property type="match status" value="1"/>
</dbReference>
<feature type="domain" description="AAA" evidence="17">
    <location>
        <begin position="540"/>
        <end position="655"/>
    </location>
</feature>
<dbReference type="InterPro" id="IPR050445">
    <property type="entry name" value="Bact_polysacc_biosynth/exp"/>
</dbReference>
<organism evidence="20 21">
    <name type="scientific">Serratia rubidaea</name>
    <name type="common">Serratia marinorubra</name>
    <dbReference type="NCBI Taxonomy" id="61652"/>
    <lineage>
        <taxon>Bacteria</taxon>
        <taxon>Pseudomonadati</taxon>
        <taxon>Pseudomonadota</taxon>
        <taxon>Gammaproteobacteria</taxon>
        <taxon>Enterobacterales</taxon>
        <taxon>Yersiniaceae</taxon>
        <taxon>Serratia</taxon>
    </lineage>
</organism>
<evidence type="ECO:0000256" key="6">
    <source>
        <dbReference type="ARBA" id="ARBA00022692"/>
    </source>
</evidence>
<keyword evidence="3" id="KW-1003">Cell membrane</keyword>
<dbReference type="Pfam" id="PF02706">
    <property type="entry name" value="Wzz"/>
    <property type="match status" value="1"/>
</dbReference>
<keyword evidence="7" id="KW-0547">Nucleotide-binding</keyword>
<evidence type="ECO:0000259" key="18">
    <source>
        <dbReference type="Pfam" id="PF13807"/>
    </source>
</evidence>
<dbReference type="InterPro" id="IPR025669">
    <property type="entry name" value="AAA_dom"/>
</dbReference>
<evidence type="ECO:0000256" key="3">
    <source>
        <dbReference type="ARBA" id="ARBA00022475"/>
    </source>
</evidence>
<keyword evidence="8 20" id="KW-0418">Kinase</keyword>
<keyword evidence="4" id="KW-0997">Cell inner membrane</keyword>
<dbReference type="InterPro" id="IPR032807">
    <property type="entry name" value="GNVR"/>
</dbReference>
<comment type="similarity">
    <text evidence="2">Belongs to the etk/wzc family.</text>
</comment>
<proteinExistence type="inferred from homology"/>
<evidence type="ECO:0000313" key="22">
    <source>
        <dbReference type="Proteomes" id="UP000624159"/>
    </source>
</evidence>
<evidence type="ECO:0000256" key="2">
    <source>
        <dbReference type="ARBA" id="ARBA00008883"/>
    </source>
</evidence>
<dbReference type="GO" id="GO:0004715">
    <property type="term" value="F:non-membrane spanning protein tyrosine kinase activity"/>
    <property type="evidence" value="ECO:0007669"/>
    <property type="project" value="UniProtKB-EC"/>
</dbReference>
<evidence type="ECO:0000256" key="4">
    <source>
        <dbReference type="ARBA" id="ARBA00022519"/>
    </source>
</evidence>
<evidence type="ECO:0000256" key="12">
    <source>
        <dbReference type="ARBA" id="ARBA00023137"/>
    </source>
</evidence>
<evidence type="ECO:0000313" key="19">
    <source>
        <dbReference type="EMBL" id="MBH1928864.1"/>
    </source>
</evidence>
<keyword evidence="10 15" id="KW-1133">Transmembrane helix</keyword>
<evidence type="ECO:0000256" key="9">
    <source>
        <dbReference type="ARBA" id="ARBA00022840"/>
    </source>
</evidence>
<comment type="subcellular location">
    <subcellularLocation>
        <location evidence="1">Cell inner membrane</location>
        <topology evidence="1">Multi-pass membrane protein</topology>
    </subcellularLocation>
</comment>
<dbReference type="Pfam" id="PF23607">
    <property type="entry name" value="WZC_N"/>
    <property type="match status" value="1"/>
</dbReference>
<dbReference type="Pfam" id="PF13807">
    <property type="entry name" value="GNVR"/>
    <property type="match status" value="1"/>
</dbReference>
<dbReference type="Gene3D" id="3.40.50.300">
    <property type="entry name" value="P-loop containing nucleotide triphosphate hydrolases"/>
    <property type="match status" value="1"/>
</dbReference>
<evidence type="ECO:0000256" key="8">
    <source>
        <dbReference type="ARBA" id="ARBA00022777"/>
    </source>
</evidence>
<dbReference type="InterPro" id="IPR027417">
    <property type="entry name" value="P-loop_NTPase"/>
</dbReference>
<dbReference type="EC" id="2.7.10.2" evidence="19"/>
<feature type="coiled-coil region" evidence="14">
    <location>
        <begin position="270"/>
        <end position="304"/>
    </location>
</feature>
<dbReference type="SUPFAM" id="SSF52540">
    <property type="entry name" value="P-loop containing nucleoside triphosphate hydrolases"/>
    <property type="match status" value="1"/>
</dbReference>
<dbReference type="PANTHER" id="PTHR32309:SF32">
    <property type="entry name" value="TYROSINE-PROTEIN KINASE ETK-RELATED"/>
    <property type="match status" value="1"/>
</dbReference>
<dbReference type="EC" id="2.7.10.-" evidence="20"/>
<evidence type="ECO:0000256" key="13">
    <source>
        <dbReference type="ARBA" id="ARBA00053015"/>
    </source>
</evidence>
<reference evidence="20 21" key="1">
    <citation type="submission" date="2018-12" db="EMBL/GenBank/DDBJ databases">
        <authorList>
            <consortium name="Pathogen Informatics"/>
        </authorList>
    </citation>
    <scope>NUCLEOTIDE SEQUENCE [LARGE SCALE GENOMIC DNA]</scope>
    <source>
        <strain evidence="20 21">NCTC10036</strain>
    </source>
</reference>
<evidence type="ECO:0000259" key="16">
    <source>
        <dbReference type="Pfam" id="PF02706"/>
    </source>
</evidence>
<dbReference type="NCBIfam" id="TIGR01007">
    <property type="entry name" value="eps_fam"/>
    <property type="match status" value="1"/>
</dbReference>